<keyword evidence="8" id="KW-1185">Reference proteome</keyword>
<dbReference type="SMART" id="SM00670">
    <property type="entry name" value="PINc"/>
    <property type="match status" value="1"/>
</dbReference>
<dbReference type="SUPFAM" id="SSF88723">
    <property type="entry name" value="PIN domain-like"/>
    <property type="match status" value="1"/>
</dbReference>
<dbReference type="InterPro" id="IPR049014">
    <property type="entry name" value="SWT1_C"/>
</dbReference>
<dbReference type="InterPro" id="IPR052626">
    <property type="entry name" value="SWT1_Regulator"/>
</dbReference>
<evidence type="ECO:0000313" key="7">
    <source>
        <dbReference type="EMBL" id="CCC70511.1"/>
    </source>
</evidence>
<dbReference type="eggNOG" id="KOG4689">
    <property type="taxonomic scope" value="Eukaryota"/>
</dbReference>
<organism evidence="7 8">
    <name type="scientific">Naumovozyma castellii</name>
    <name type="common">Yeast</name>
    <name type="synonym">Saccharomyces castellii</name>
    <dbReference type="NCBI Taxonomy" id="27288"/>
    <lineage>
        <taxon>Eukaryota</taxon>
        <taxon>Fungi</taxon>
        <taxon>Dikarya</taxon>
        <taxon>Ascomycota</taxon>
        <taxon>Saccharomycotina</taxon>
        <taxon>Saccharomycetes</taxon>
        <taxon>Saccharomycetales</taxon>
        <taxon>Saccharomycetaceae</taxon>
        <taxon>Naumovozyma</taxon>
    </lineage>
</organism>
<dbReference type="PANTHER" id="PTHR16161">
    <property type="entry name" value="TRANSCRIPTIONAL PROTEIN SWT1"/>
    <property type="match status" value="1"/>
</dbReference>
<dbReference type="OMA" id="HRTINSN"/>
<evidence type="ECO:0000256" key="5">
    <source>
        <dbReference type="ARBA" id="ARBA00074620"/>
    </source>
</evidence>
<accession>G0VG91</accession>
<dbReference type="CDD" id="cd18727">
    <property type="entry name" value="PIN_Swt1-like"/>
    <property type="match status" value="1"/>
</dbReference>
<dbReference type="GO" id="GO:0005634">
    <property type="term" value="C:nucleus"/>
    <property type="evidence" value="ECO:0007669"/>
    <property type="project" value="UniProtKB-SubCell"/>
</dbReference>
<sequence length="417" mass="47817">MHQNDNIKHRHKLLPKVTEQLKELSKSASEDGTHGKYTVADLDRILSMNESSHSDNGADSDGDLPMLDMDDEDEIHYVSNYLAHQRLGSSKEEELNIDSNIHEFTIVRKKTIFVVDTNFIISHLKTLEQLRLLGEKLHHQIVIPNTVIHELDGLKKSDRMQDDGEREAIAKLARWGIEWIYKNLANMSSGVVGQKLSQRLDPDCVKDDAILDCCMFFKQKECFVILLSNDKNLCLKALTEGLLTVSFRNGMTAELIGSKAYEENVARFGIEYTNATPEPINQPENDNRSSYKFHVLVEHLYTDVALALSNSLELIYNRVFNLTTSWQSSISLEESIELLYDRWDIFATYFASSKIKQADWTQLPHCLLNTPTTLKDAYSFYEFWFSIIGRLNSDNGYLLAQRFESFKNTLNLCDDIV</sequence>
<proteinExistence type="inferred from homology"/>
<dbReference type="PANTHER" id="PTHR16161:SF0">
    <property type="entry name" value="TRANSCRIPTIONAL PROTEIN SWT1"/>
    <property type="match status" value="1"/>
</dbReference>
<dbReference type="Pfam" id="PF21693">
    <property type="entry name" value="SWT1_3rd"/>
    <property type="match status" value="1"/>
</dbReference>
<evidence type="ECO:0000256" key="1">
    <source>
        <dbReference type="ARBA" id="ARBA00004123"/>
    </source>
</evidence>
<dbReference type="GeneID" id="96904160"/>
<evidence type="ECO:0000259" key="6">
    <source>
        <dbReference type="SMART" id="SM00670"/>
    </source>
</evidence>
<dbReference type="EMBL" id="HE576757">
    <property type="protein sequence ID" value="CCC70511.1"/>
    <property type="molecule type" value="Genomic_DNA"/>
</dbReference>
<name>G0VG91_NAUCA</name>
<dbReference type="OrthoDB" id="2017974at2759"/>
<dbReference type="InParanoid" id="G0VG91"/>
<dbReference type="InterPro" id="IPR002716">
    <property type="entry name" value="PIN_dom"/>
</dbReference>
<comment type="similarity">
    <text evidence="4">Belongs to the SWT1 family.</text>
</comment>
<dbReference type="GO" id="GO:0005737">
    <property type="term" value="C:cytoplasm"/>
    <property type="evidence" value="ECO:0007669"/>
    <property type="project" value="EnsemblFungi"/>
</dbReference>
<feature type="domain" description="PIN" evidence="6">
    <location>
        <begin position="111"/>
        <end position="235"/>
    </location>
</feature>
<evidence type="ECO:0000256" key="3">
    <source>
        <dbReference type="ARBA" id="ARBA00023242"/>
    </source>
</evidence>
<reference evidence="7 8" key="1">
    <citation type="journal article" date="2011" name="Proc. Natl. Acad. Sci. U.S.A.">
        <title>Evolutionary erosion of yeast sex chromosomes by mating-type switching accidents.</title>
        <authorList>
            <person name="Gordon J.L."/>
            <person name="Armisen D."/>
            <person name="Proux-Wera E."/>
            <person name="Oheigeartaigh S.S."/>
            <person name="Byrne K.P."/>
            <person name="Wolfe K.H."/>
        </authorList>
    </citation>
    <scope>NUCLEOTIDE SEQUENCE [LARGE SCALE GENOMIC DNA]</scope>
    <source>
        <strain evidence="8">ATCC 76901 / BCRC 22586 / CBS 4309 / NBRC 1992 / NRRL Y-12630</strain>
    </source>
</reference>
<dbReference type="Pfam" id="PF13638">
    <property type="entry name" value="PIN_4"/>
    <property type="match status" value="1"/>
</dbReference>
<keyword evidence="2" id="KW-0804">Transcription</keyword>
<dbReference type="FunFam" id="3.40.50.1010:FF:000045">
    <property type="entry name" value="Transcriptional protein swt1"/>
    <property type="match status" value="1"/>
</dbReference>
<dbReference type="FunCoup" id="G0VG91">
    <property type="interactions" value="18"/>
</dbReference>
<dbReference type="AlphaFoldDB" id="G0VG91"/>
<evidence type="ECO:0000256" key="4">
    <source>
        <dbReference type="ARBA" id="ARBA00060839"/>
    </source>
</evidence>
<gene>
    <name evidence="7" type="primary">NCAS0F00270</name>
    <name evidence="7" type="ordered locus">NCAS_0F00270</name>
</gene>
<dbReference type="KEGG" id="ncs:NCAS_0F00270"/>
<dbReference type="Gene3D" id="3.40.50.1010">
    <property type="entry name" value="5'-nuclease"/>
    <property type="match status" value="1"/>
</dbReference>
<dbReference type="RefSeq" id="XP_003676867.1">
    <property type="nucleotide sequence ID" value="XM_003676819.1"/>
</dbReference>
<evidence type="ECO:0000256" key="2">
    <source>
        <dbReference type="ARBA" id="ARBA00023163"/>
    </source>
</evidence>
<comment type="subcellular location">
    <subcellularLocation>
        <location evidence="1">Nucleus</location>
    </subcellularLocation>
</comment>
<dbReference type="STRING" id="1064592.G0VG91"/>
<keyword evidence="3" id="KW-0539">Nucleus</keyword>
<dbReference type="Proteomes" id="UP000001640">
    <property type="component" value="Chromosome 6"/>
</dbReference>
<protein>
    <recommendedName>
        <fullName evidence="5">Transcriptional protein SWT1</fullName>
    </recommendedName>
</protein>
<dbReference type="HOGENOM" id="CLU_048317_0_0_1"/>
<dbReference type="GO" id="GO:0071032">
    <property type="term" value="P:nuclear mRNA surveillance of mRNP export"/>
    <property type="evidence" value="ECO:0007669"/>
    <property type="project" value="EnsemblFungi"/>
</dbReference>
<dbReference type="GO" id="GO:0004521">
    <property type="term" value="F:RNA endonuclease activity"/>
    <property type="evidence" value="ECO:0007669"/>
    <property type="project" value="EnsemblFungi"/>
</dbReference>
<evidence type="ECO:0000313" key="8">
    <source>
        <dbReference type="Proteomes" id="UP000001640"/>
    </source>
</evidence>
<reference key="2">
    <citation type="submission" date="2011-08" db="EMBL/GenBank/DDBJ databases">
        <title>Genome sequence of Naumovozyma castellii.</title>
        <authorList>
            <person name="Gordon J.L."/>
            <person name="Armisen D."/>
            <person name="Proux-Wera E."/>
            <person name="OhEigeartaigh S.S."/>
            <person name="Byrne K.P."/>
            <person name="Wolfe K.H."/>
        </authorList>
    </citation>
    <scope>NUCLEOTIDE SEQUENCE</scope>
    <source>
        <strain>Type strain:CBS 4309</strain>
    </source>
</reference>
<dbReference type="InterPro" id="IPR029060">
    <property type="entry name" value="PIN-like_dom_sf"/>
</dbReference>